<name>A0A8J5X0N5_DIALT</name>
<reference evidence="2" key="1">
    <citation type="submission" date="2021-05" db="EMBL/GenBank/DDBJ databases">
        <title>The genome of the haptophyte Pavlova lutheri (Diacronema luteri, Pavlovales) - a model for lipid biosynthesis in eukaryotic algae.</title>
        <authorList>
            <person name="Hulatt C.J."/>
            <person name="Posewitz M.C."/>
        </authorList>
    </citation>
    <scope>NUCLEOTIDE SEQUENCE</scope>
    <source>
        <strain evidence="2">NIVA-4/92</strain>
    </source>
</reference>
<feature type="region of interest" description="Disordered" evidence="1">
    <location>
        <begin position="297"/>
        <end position="319"/>
    </location>
</feature>
<accession>A0A8J5X0N5</accession>
<comment type="caution">
    <text evidence="2">The sequence shown here is derived from an EMBL/GenBank/DDBJ whole genome shotgun (WGS) entry which is preliminary data.</text>
</comment>
<dbReference type="InterPro" id="IPR036291">
    <property type="entry name" value="NAD(P)-bd_dom_sf"/>
</dbReference>
<gene>
    <name evidence="2" type="ORF">KFE25_004414</name>
</gene>
<organism evidence="2 3">
    <name type="scientific">Diacronema lutheri</name>
    <name type="common">Unicellular marine alga</name>
    <name type="synonym">Monochrysis lutheri</name>
    <dbReference type="NCBI Taxonomy" id="2081491"/>
    <lineage>
        <taxon>Eukaryota</taxon>
        <taxon>Haptista</taxon>
        <taxon>Haptophyta</taxon>
        <taxon>Pavlovophyceae</taxon>
        <taxon>Pavlovales</taxon>
        <taxon>Pavlovaceae</taxon>
        <taxon>Diacronema</taxon>
    </lineage>
</organism>
<dbReference type="Gene3D" id="3.40.50.720">
    <property type="entry name" value="NAD(P)-binding Rossmann-like Domain"/>
    <property type="match status" value="1"/>
</dbReference>
<evidence type="ECO:0000313" key="2">
    <source>
        <dbReference type="EMBL" id="KAG8456903.1"/>
    </source>
</evidence>
<dbReference type="Proteomes" id="UP000751190">
    <property type="component" value="Unassembled WGS sequence"/>
</dbReference>
<proteinExistence type="predicted"/>
<dbReference type="OrthoDB" id="495318at2759"/>
<dbReference type="EMBL" id="JAGTXO010000101">
    <property type="protein sequence ID" value="KAG8456903.1"/>
    <property type="molecule type" value="Genomic_DNA"/>
</dbReference>
<feature type="region of interest" description="Disordered" evidence="1">
    <location>
        <begin position="339"/>
        <end position="408"/>
    </location>
</feature>
<dbReference type="SUPFAM" id="SSF51735">
    <property type="entry name" value="NAD(P)-binding Rossmann-fold domains"/>
    <property type="match status" value="1"/>
</dbReference>
<evidence type="ECO:0000313" key="3">
    <source>
        <dbReference type="Proteomes" id="UP000751190"/>
    </source>
</evidence>
<protein>
    <submittedName>
        <fullName evidence="2">Uncharacterized protein</fullName>
    </submittedName>
</protein>
<dbReference type="AlphaFoldDB" id="A0A8J5X0N5"/>
<evidence type="ECO:0000256" key="1">
    <source>
        <dbReference type="SAM" id="MobiDB-lite"/>
    </source>
</evidence>
<keyword evidence="3" id="KW-1185">Reference proteome</keyword>
<sequence>MEKLPVTVLSIGLLYSRKDLDVGQRGAVLNMADLSLLPLTPVMGNGMAPLQPLEVDDAAHRLAFLALTEPAARPMQRHAFGNEPWARGSWSRLIAMNQRHFTLRVYDAVGPETLSMLELMRSFARLNGRELRPVLVDYRNLERVLNVASLGNLNRQFVSLLRSEQDAEQPIVGNPSVFEKLLGPDARLVRLDDLPVRTGSRRRHFPYANTLRWALSNYGVIEPGLALGVEVVTAYLFGKQVGAPLCLAPSEIRAGVRRERWRRAALALAAGGAAAALLYGAFGSRLPPWLGGAAARRMHAQGTDDGGRWPRRAPADGPEPLQAVAGAVALRRRPSVRLLGRGTASSVPPAHDGGGVKPPRGPGAESADGGGTGEEGERDGHGRVARHRGGGAGTAPPPPPSAAEPASR</sequence>